<evidence type="ECO:0000313" key="1">
    <source>
        <dbReference type="EMBL" id="SHM80943.1"/>
    </source>
</evidence>
<evidence type="ECO:0000313" key="2">
    <source>
        <dbReference type="Proteomes" id="UP000184420"/>
    </source>
</evidence>
<name>A0A1M7LRN2_9BACT</name>
<dbReference type="OrthoDB" id="675298at2"/>
<dbReference type="AlphaFoldDB" id="A0A1M7LRN2"/>
<gene>
    <name evidence="1" type="ORF">SAMN05444266_111109</name>
</gene>
<reference evidence="1 2" key="1">
    <citation type="submission" date="2016-11" db="EMBL/GenBank/DDBJ databases">
        <authorList>
            <person name="Jaros S."/>
            <person name="Januszkiewicz K."/>
            <person name="Wedrychowicz H."/>
        </authorList>
    </citation>
    <scope>NUCLEOTIDE SEQUENCE [LARGE SCALE GENOMIC DNA]</scope>
    <source>
        <strain evidence="1 2">DSM 27406</strain>
    </source>
</reference>
<sequence>MMTVEQFKQSGVPLPALTHQRVQELKQTPKGQHIMMQPFAAFPAMLESLTNGLQDKLLSFEWGQISQTTRQEGLTLEGLKEDYQFLEFVQFIMFVKYTEENRRKKAS</sequence>
<dbReference type="EMBL" id="FRBL01000011">
    <property type="protein sequence ID" value="SHM80943.1"/>
    <property type="molecule type" value="Genomic_DNA"/>
</dbReference>
<dbReference type="Proteomes" id="UP000184420">
    <property type="component" value="Unassembled WGS sequence"/>
</dbReference>
<organism evidence="1 2">
    <name type="scientific">Chitinophaga jiangningensis</name>
    <dbReference type="NCBI Taxonomy" id="1419482"/>
    <lineage>
        <taxon>Bacteria</taxon>
        <taxon>Pseudomonadati</taxon>
        <taxon>Bacteroidota</taxon>
        <taxon>Chitinophagia</taxon>
        <taxon>Chitinophagales</taxon>
        <taxon>Chitinophagaceae</taxon>
        <taxon>Chitinophaga</taxon>
    </lineage>
</organism>
<dbReference type="RefSeq" id="WP_143160105.1">
    <property type="nucleotide sequence ID" value="NZ_FRBL01000011.1"/>
</dbReference>
<proteinExistence type="predicted"/>
<keyword evidence="2" id="KW-1185">Reference proteome</keyword>
<protein>
    <submittedName>
        <fullName evidence="1">Uncharacterized protein</fullName>
    </submittedName>
</protein>
<accession>A0A1M7LRN2</accession>